<evidence type="ECO:0000256" key="2">
    <source>
        <dbReference type="ARBA" id="ARBA00007613"/>
    </source>
</evidence>
<evidence type="ECO:0000256" key="6">
    <source>
        <dbReference type="ARBA" id="ARBA00023136"/>
    </source>
</evidence>
<evidence type="ECO:0000256" key="3">
    <source>
        <dbReference type="ARBA" id="ARBA00022448"/>
    </source>
</evidence>
<evidence type="ECO:0000256" key="8">
    <source>
        <dbReference type="SAM" id="SignalP"/>
    </source>
</evidence>
<organism evidence="9 10">
    <name type="scientific">Fontibacter flavus</name>
    <dbReference type="NCBI Taxonomy" id="654838"/>
    <lineage>
        <taxon>Bacteria</taxon>
        <taxon>Pseudomonadati</taxon>
        <taxon>Bacteroidota</taxon>
        <taxon>Cytophagia</taxon>
        <taxon>Cytophagales</taxon>
        <taxon>Cyclobacteriaceae</taxon>
        <taxon>Fontibacter</taxon>
    </lineage>
</organism>
<name>A0ABV6FNN1_9BACT</name>
<evidence type="ECO:0000313" key="9">
    <source>
        <dbReference type="EMBL" id="MFC0261471.1"/>
    </source>
</evidence>
<evidence type="ECO:0000256" key="4">
    <source>
        <dbReference type="ARBA" id="ARBA00022452"/>
    </source>
</evidence>
<dbReference type="SUPFAM" id="SSF56954">
    <property type="entry name" value="Outer membrane efflux proteins (OEP)"/>
    <property type="match status" value="1"/>
</dbReference>
<keyword evidence="10" id="KW-1185">Reference proteome</keyword>
<feature type="signal peptide" evidence="8">
    <location>
        <begin position="1"/>
        <end position="20"/>
    </location>
</feature>
<accession>A0ABV6FNN1</accession>
<dbReference type="Pfam" id="PF02321">
    <property type="entry name" value="OEP"/>
    <property type="match status" value="1"/>
</dbReference>
<dbReference type="Gene3D" id="1.20.1600.10">
    <property type="entry name" value="Outer membrane efflux proteins (OEP)"/>
    <property type="match status" value="1"/>
</dbReference>
<feature type="chain" id="PRO_5045455157" evidence="8">
    <location>
        <begin position="21"/>
        <end position="448"/>
    </location>
</feature>
<evidence type="ECO:0000313" key="10">
    <source>
        <dbReference type="Proteomes" id="UP001589797"/>
    </source>
</evidence>
<evidence type="ECO:0000256" key="5">
    <source>
        <dbReference type="ARBA" id="ARBA00022692"/>
    </source>
</evidence>
<dbReference type="PANTHER" id="PTHR30026:SF20">
    <property type="entry name" value="OUTER MEMBRANE PROTEIN TOLC"/>
    <property type="match status" value="1"/>
</dbReference>
<proteinExistence type="inferred from homology"/>
<reference evidence="9 10" key="1">
    <citation type="submission" date="2024-09" db="EMBL/GenBank/DDBJ databases">
        <authorList>
            <person name="Sun Q."/>
            <person name="Mori K."/>
        </authorList>
    </citation>
    <scope>NUCLEOTIDE SEQUENCE [LARGE SCALE GENOMIC DNA]</scope>
    <source>
        <strain evidence="9 10">CCM 7650</strain>
    </source>
</reference>
<evidence type="ECO:0000256" key="1">
    <source>
        <dbReference type="ARBA" id="ARBA00004442"/>
    </source>
</evidence>
<keyword evidence="5" id="KW-0812">Transmembrane</keyword>
<dbReference type="InterPro" id="IPR003423">
    <property type="entry name" value="OMP_efflux"/>
</dbReference>
<dbReference type="RefSeq" id="WP_382385919.1">
    <property type="nucleotide sequence ID" value="NZ_JBHLWI010000004.1"/>
</dbReference>
<keyword evidence="3" id="KW-0813">Transport</keyword>
<comment type="subcellular location">
    <subcellularLocation>
        <location evidence="1">Cell outer membrane</location>
    </subcellularLocation>
</comment>
<dbReference type="InterPro" id="IPR051906">
    <property type="entry name" value="TolC-like"/>
</dbReference>
<sequence>MKKLLCMLALVTLGQHFALAQEEENIDLEKAILMGLDKNYGIKIASNNQNIAERDAKITRGSLLMPILDANFTRSFSQEDVTQQFVNSPEPNQINGAQSNNENYSLIAVYGLRPEAIYTMKVAGKLAEVSELQAKVMVENTVASIASAYYKLVLELQRQKVLETTLELSKSRLDIAQARYELGGAGKRDYLTAQVDFNADRSMMVNQELAIKNARINLNELLALSPDTRLAVNDTIIVENNLKLNDLIENAYLNNKEYLITQRNENVAFLTLRETQASRLPSINLNGTYNNNTLNSQAGFLLFNQRQGFNYGFTASFNVFNGFALNRRIQNAKVQKLNAELAVSQMELQLTSDIQRAYNIYNTNMQLLDIEFANYKVAVENADIALERFRLGIADYLQFRDAQVNLLTAQDRLISALFNIKEMEIELLRLSGKIFFQNDKDKFSLTLD</sequence>
<gene>
    <name evidence="9" type="ORF">ACFFIP_02170</name>
</gene>
<dbReference type="Proteomes" id="UP001589797">
    <property type="component" value="Unassembled WGS sequence"/>
</dbReference>
<dbReference type="PANTHER" id="PTHR30026">
    <property type="entry name" value="OUTER MEMBRANE PROTEIN TOLC"/>
    <property type="match status" value="1"/>
</dbReference>
<evidence type="ECO:0000256" key="7">
    <source>
        <dbReference type="ARBA" id="ARBA00023237"/>
    </source>
</evidence>
<keyword evidence="8" id="KW-0732">Signal</keyword>
<protein>
    <submittedName>
        <fullName evidence="9">TolC family protein</fullName>
    </submittedName>
</protein>
<comment type="caution">
    <text evidence="9">The sequence shown here is derived from an EMBL/GenBank/DDBJ whole genome shotgun (WGS) entry which is preliminary data.</text>
</comment>
<comment type="similarity">
    <text evidence="2">Belongs to the outer membrane factor (OMF) (TC 1.B.17) family.</text>
</comment>
<keyword evidence="6" id="KW-0472">Membrane</keyword>
<keyword evidence="4" id="KW-1134">Transmembrane beta strand</keyword>
<dbReference type="EMBL" id="JBHLWI010000004">
    <property type="protein sequence ID" value="MFC0261471.1"/>
    <property type="molecule type" value="Genomic_DNA"/>
</dbReference>
<keyword evidence="7" id="KW-0998">Cell outer membrane</keyword>